<evidence type="ECO:0000256" key="3">
    <source>
        <dbReference type="SAM" id="MobiDB-lite"/>
    </source>
</evidence>
<evidence type="ECO:0000313" key="4">
    <source>
        <dbReference type="EMBL" id="WKA02140.1"/>
    </source>
</evidence>
<sequence>MEPWVEQGLMTSKHTSPGQWTMHPWERDARMARKALDGRPQAYGLLIELACTRSSDELLGARKAYQSLYGESIKEDVASRVEGIERQILDSAMKANANENEKEALTRVIVTRANVDIKVIAEEYNKQYGTPLTKKIEDVALGNYKDFLVTLV</sequence>
<dbReference type="PANTHER" id="PTHR10502">
    <property type="entry name" value="ANNEXIN"/>
    <property type="match status" value="1"/>
</dbReference>
<dbReference type="InterPro" id="IPR018502">
    <property type="entry name" value="Annexin_repeat"/>
</dbReference>
<feature type="compositionally biased region" description="Polar residues" evidence="3">
    <location>
        <begin position="9"/>
        <end position="19"/>
    </location>
</feature>
<feature type="region of interest" description="Disordered" evidence="3">
    <location>
        <begin position="1"/>
        <end position="21"/>
    </location>
</feature>
<accession>A0ABY9D3G9</accession>
<dbReference type="PROSITE" id="PS51897">
    <property type="entry name" value="ANNEXIN_2"/>
    <property type="match status" value="1"/>
</dbReference>
<dbReference type="EMBL" id="CP126660">
    <property type="protein sequence ID" value="WKA02140.1"/>
    <property type="molecule type" value="Genomic_DNA"/>
</dbReference>
<keyword evidence="1" id="KW-0677">Repeat</keyword>
<dbReference type="Gene3D" id="1.10.220.10">
    <property type="entry name" value="Annexin"/>
    <property type="match status" value="2"/>
</dbReference>
<dbReference type="Proteomes" id="UP001227230">
    <property type="component" value="Chromosome 13"/>
</dbReference>
<protein>
    <recommendedName>
        <fullName evidence="6">Annexin D4</fullName>
    </recommendedName>
</protein>
<gene>
    <name evidence="4" type="ORF">VitviT2T_020362</name>
</gene>
<keyword evidence="2" id="KW-0041">Annexin</keyword>
<organism evidence="4 5">
    <name type="scientific">Vitis vinifera</name>
    <name type="common">Grape</name>
    <dbReference type="NCBI Taxonomy" id="29760"/>
    <lineage>
        <taxon>Eukaryota</taxon>
        <taxon>Viridiplantae</taxon>
        <taxon>Streptophyta</taxon>
        <taxon>Embryophyta</taxon>
        <taxon>Tracheophyta</taxon>
        <taxon>Spermatophyta</taxon>
        <taxon>Magnoliopsida</taxon>
        <taxon>eudicotyledons</taxon>
        <taxon>Gunneridae</taxon>
        <taxon>Pentapetalae</taxon>
        <taxon>rosids</taxon>
        <taxon>Vitales</taxon>
        <taxon>Vitaceae</taxon>
        <taxon>Viteae</taxon>
        <taxon>Vitis</taxon>
    </lineage>
</organism>
<proteinExistence type="predicted"/>
<evidence type="ECO:0000313" key="5">
    <source>
        <dbReference type="Proteomes" id="UP001227230"/>
    </source>
</evidence>
<keyword evidence="5" id="KW-1185">Reference proteome</keyword>
<dbReference type="Pfam" id="PF00191">
    <property type="entry name" value="Annexin"/>
    <property type="match status" value="2"/>
</dbReference>
<dbReference type="InterPro" id="IPR037104">
    <property type="entry name" value="Annexin_sf"/>
</dbReference>
<reference evidence="4 5" key="1">
    <citation type="journal article" date="2023" name="Hortic Res">
        <title>The complete reference genome for grapevine (Vitis vinifera L.) genetics and breeding.</title>
        <authorList>
            <person name="Shi X."/>
            <person name="Cao S."/>
            <person name="Wang X."/>
            <person name="Huang S."/>
            <person name="Wang Y."/>
            <person name="Liu Z."/>
            <person name="Liu W."/>
            <person name="Leng X."/>
            <person name="Peng Y."/>
            <person name="Wang N."/>
            <person name="Wang Y."/>
            <person name="Ma Z."/>
            <person name="Xu X."/>
            <person name="Zhang F."/>
            <person name="Xue H."/>
            <person name="Zhong H."/>
            <person name="Wang Y."/>
            <person name="Zhang K."/>
            <person name="Velt A."/>
            <person name="Avia K."/>
            <person name="Holtgrawe D."/>
            <person name="Grimplet J."/>
            <person name="Matus J.T."/>
            <person name="Ware D."/>
            <person name="Wu X."/>
            <person name="Wang H."/>
            <person name="Liu C."/>
            <person name="Fang Y."/>
            <person name="Rustenholz C."/>
            <person name="Cheng Z."/>
            <person name="Xiao H."/>
            <person name="Zhou Y."/>
        </authorList>
    </citation>
    <scope>NUCLEOTIDE SEQUENCE [LARGE SCALE GENOMIC DNA]</scope>
    <source>
        <strain evidence="5">cv. Pinot noir / PN40024</strain>
        <tissue evidence="4">Leaf</tissue>
    </source>
</reference>
<dbReference type="SUPFAM" id="SSF47874">
    <property type="entry name" value="Annexin"/>
    <property type="match status" value="1"/>
</dbReference>
<evidence type="ECO:0000256" key="2">
    <source>
        <dbReference type="ARBA" id="ARBA00023216"/>
    </source>
</evidence>
<evidence type="ECO:0008006" key="6">
    <source>
        <dbReference type="Google" id="ProtNLM"/>
    </source>
</evidence>
<dbReference type="PANTHER" id="PTHR10502:SF196">
    <property type="entry name" value="ANNEXIN D4"/>
    <property type="match status" value="1"/>
</dbReference>
<evidence type="ECO:0000256" key="1">
    <source>
        <dbReference type="ARBA" id="ARBA00022737"/>
    </source>
</evidence>
<name>A0ABY9D3G9_VITVI</name>
<dbReference type="SMART" id="SM00335">
    <property type="entry name" value="ANX"/>
    <property type="match status" value="2"/>
</dbReference>